<proteinExistence type="predicted"/>
<reference evidence="2" key="1">
    <citation type="journal article" date="2019" name="Int. J. Syst. Evol. Microbiol.">
        <title>The Global Catalogue of Microorganisms (GCM) 10K type strain sequencing project: providing services to taxonomists for standard genome sequencing and annotation.</title>
        <authorList>
            <consortium name="The Broad Institute Genomics Platform"/>
            <consortium name="The Broad Institute Genome Sequencing Center for Infectious Disease"/>
            <person name="Wu L."/>
            <person name="Ma J."/>
        </authorList>
    </citation>
    <scope>NUCLEOTIDE SEQUENCE [LARGE SCALE GENOMIC DNA]</scope>
    <source>
        <strain evidence="2">CECT 8289</strain>
    </source>
</reference>
<dbReference type="RefSeq" id="WP_379709268.1">
    <property type="nucleotide sequence ID" value="NZ_JBHSCZ010000002.1"/>
</dbReference>
<evidence type="ECO:0000313" key="1">
    <source>
        <dbReference type="EMBL" id="MFC4263128.1"/>
    </source>
</evidence>
<dbReference type="CDD" id="cd08026">
    <property type="entry name" value="DUF326"/>
    <property type="match status" value="1"/>
</dbReference>
<gene>
    <name evidence="1" type="ORF">ACFOWM_09575</name>
</gene>
<dbReference type="InterPro" id="IPR005560">
    <property type="entry name" value="Csp_YhjQ"/>
</dbReference>
<dbReference type="Gene3D" id="1.20.1270.360">
    <property type="match status" value="1"/>
</dbReference>
<dbReference type="PANTHER" id="PTHR37310:SF1">
    <property type="entry name" value="CYTOPLASMIC PROTEIN"/>
    <property type="match status" value="1"/>
</dbReference>
<comment type="caution">
    <text evidence="1">The sequence shown here is derived from an EMBL/GenBank/DDBJ whole genome shotgun (WGS) entry which is preliminary data.</text>
</comment>
<dbReference type="Pfam" id="PF03860">
    <property type="entry name" value="Csp"/>
    <property type="match status" value="1"/>
</dbReference>
<dbReference type="InterPro" id="IPR044543">
    <property type="entry name" value="YHJQ-like"/>
</dbReference>
<accession>A0ABV8QUR0</accession>
<dbReference type="EMBL" id="JBHSCZ010000002">
    <property type="protein sequence ID" value="MFC4263128.1"/>
    <property type="molecule type" value="Genomic_DNA"/>
</dbReference>
<evidence type="ECO:0000313" key="2">
    <source>
        <dbReference type="Proteomes" id="UP001595907"/>
    </source>
</evidence>
<dbReference type="PANTHER" id="PTHR37310">
    <property type="entry name" value="CYTOPLASMIC PROTEIN-RELATED"/>
    <property type="match status" value="1"/>
</dbReference>
<dbReference type="Proteomes" id="UP001595907">
    <property type="component" value="Unassembled WGS sequence"/>
</dbReference>
<protein>
    <submittedName>
        <fullName evidence="1">Four-helix bundle copper-binding protein</fullName>
    </submittedName>
</protein>
<keyword evidence="2" id="KW-1185">Reference proteome</keyword>
<sequence>MTAYHQYQICIEACLRCAAICNHCAASCAQSDNATDKAKCIQLNMECAAICYATAELMSLGSTHVKELAKLCATMCDACADECRHHDDEHCRETAEVCAKCADECEIV</sequence>
<organism evidence="1 2">
    <name type="scientific">Ferruginibacter yonginensis</name>
    <dbReference type="NCBI Taxonomy" id="1310416"/>
    <lineage>
        <taxon>Bacteria</taxon>
        <taxon>Pseudomonadati</taxon>
        <taxon>Bacteroidota</taxon>
        <taxon>Chitinophagia</taxon>
        <taxon>Chitinophagales</taxon>
        <taxon>Chitinophagaceae</taxon>
        <taxon>Ferruginibacter</taxon>
    </lineage>
</organism>
<name>A0ABV8QUR0_9BACT</name>